<evidence type="ECO:0000256" key="1">
    <source>
        <dbReference type="ARBA" id="ARBA00004434"/>
    </source>
</evidence>
<evidence type="ECO:0000256" key="9">
    <source>
        <dbReference type="ARBA" id="ARBA00023010"/>
    </source>
</evidence>
<keyword evidence="8" id="KW-1133">Transmembrane helix</keyword>
<dbReference type="GO" id="GO:0015031">
    <property type="term" value="P:protein transport"/>
    <property type="evidence" value="ECO:0007669"/>
    <property type="project" value="UniProtKB-KW"/>
</dbReference>
<gene>
    <name evidence="13" type="ORF">CANVERA_P4936</name>
</gene>
<name>A0A9W4U0F5_9ASCO</name>
<evidence type="ECO:0000256" key="12">
    <source>
        <dbReference type="SAM" id="MobiDB-lite"/>
    </source>
</evidence>
<sequence>MSNESKPSSNTSLNSDASLPTTKVDASKSKPPKRQWKNPALRMMGIPKPKLPSRNWLIFWSVVIGLGSSYAYDRYEQKQIRKKYMKLVESDTKSSSYSLNLKPRKLTIYIAPPPNDFLEESLKIFRKFVKPILNSSCIDFEIFSESRQGDIRSSVAEKIRELRREKGGLIQKENKVEENDSEYKARSDVYKPSDLLGLYKIFPKKVDINSEESGADIAGGIICIGRGAYKEYLTGLHEGLLGPLEKPEEVKLKEIELKEKKQKLKEENPTEFDDDDDEKLKPVPIRYISSKEYSNAELAPELNLNNSSLKDSNGVPYFFEQPIYVFSIPRLIGFKNMPTKIYNFFTKRYLTQDLSEKTLAIVDKDIRNFEFKDTLMAKEEELHWPKSWVEMGIERQSEWVQDLDYDDRVIKRLKVFNCK</sequence>
<comment type="caution">
    <text evidence="13">The sequence shown here is derived from an EMBL/GenBank/DDBJ whole genome shotgun (WGS) entry which is preliminary data.</text>
</comment>
<feature type="region of interest" description="Disordered" evidence="12">
    <location>
        <begin position="1"/>
        <end position="39"/>
    </location>
</feature>
<keyword evidence="5" id="KW-0812">Transmembrane</keyword>
<keyword evidence="4" id="KW-0813">Transport</keyword>
<evidence type="ECO:0000256" key="3">
    <source>
        <dbReference type="ARBA" id="ARBA00020796"/>
    </source>
</evidence>
<evidence type="ECO:0000313" key="13">
    <source>
        <dbReference type="EMBL" id="CAI5760426.1"/>
    </source>
</evidence>
<evidence type="ECO:0000256" key="2">
    <source>
        <dbReference type="ARBA" id="ARBA00006355"/>
    </source>
</evidence>
<evidence type="ECO:0000256" key="10">
    <source>
        <dbReference type="ARBA" id="ARBA00023128"/>
    </source>
</evidence>
<proteinExistence type="inferred from homology"/>
<keyword evidence="11" id="KW-0472">Membrane</keyword>
<keyword evidence="6" id="KW-0999">Mitochondrion inner membrane</keyword>
<comment type="subcellular location">
    <subcellularLocation>
        <location evidence="1">Mitochondrion inner membrane</location>
        <topology evidence="1">Single-pass membrane protein</topology>
    </subcellularLocation>
</comment>
<dbReference type="PANTHER" id="PTHR12358:SF101">
    <property type="entry name" value="MITOCHONDRIAL IMPORT INNER MEMBRANE TRANSLOCASE SUBUNIT TIM54"/>
    <property type="match status" value="1"/>
</dbReference>
<dbReference type="OrthoDB" id="5598305at2759"/>
<dbReference type="Proteomes" id="UP001152885">
    <property type="component" value="Unassembled WGS sequence"/>
</dbReference>
<dbReference type="AlphaFoldDB" id="A0A9W4U0F5"/>
<dbReference type="EMBL" id="CANTUO010000006">
    <property type="protein sequence ID" value="CAI5760426.1"/>
    <property type="molecule type" value="Genomic_DNA"/>
</dbReference>
<keyword evidence="14" id="KW-1185">Reference proteome</keyword>
<keyword evidence="7" id="KW-0653">Protein transport</keyword>
<keyword evidence="9" id="KW-0811">Translocation</keyword>
<evidence type="ECO:0000256" key="6">
    <source>
        <dbReference type="ARBA" id="ARBA00022792"/>
    </source>
</evidence>
<dbReference type="GO" id="GO:0005743">
    <property type="term" value="C:mitochondrial inner membrane"/>
    <property type="evidence" value="ECO:0007669"/>
    <property type="project" value="UniProtKB-SubCell"/>
</dbReference>
<dbReference type="InterPro" id="IPR021056">
    <property type="entry name" value="Mt_import_IM_translocase_Tim54"/>
</dbReference>
<evidence type="ECO:0000256" key="4">
    <source>
        <dbReference type="ARBA" id="ARBA00022448"/>
    </source>
</evidence>
<comment type="similarity">
    <text evidence="2">Belongs to the TIM54 family.</text>
</comment>
<evidence type="ECO:0000256" key="11">
    <source>
        <dbReference type="ARBA" id="ARBA00023136"/>
    </source>
</evidence>
<dbReference type="PANTHER" id="PTHR12358">
    <property type="entry name" value="SPHINGOSINE KINASE"/>
    <property type="match status" value="1"/>
</dbReference>
<evidence type="ECO:0000256" key="8">
    <source>
        <dbReference type="ARBA" id="ARBA00022989"/>
    </source>
</evidence>
<keyword evidence="10" id="KW-0496">Mitochondrion</keyword>
<evidence type="ECO:0000313" key="14">
    <source>
        <dbReference type="Proteomes" id="UP001152885"/>
    </source>
</evidence>
<evidence type="ECO:0000256" key="5">
    <source>
        <dbReference type="ARBA" id="ARBA00022692"/>
    </source>
</evidence>
<feature type="compositionally biased region" description="Polar residues" evidence="12">
    <location>
        <begin position="1"/>
        <end position="21"/>
    </location>
</feature>
<evidence type="ECO:0000256" key="7">
    <source>
        <dbReference type="ARBA" id="ARBA00022927"/>
    </source>
</evidence>
<accession>A0A9W4U0F5</accession>
<reference evidence="13" key="1">
    <citation type="submission" date="2022-12" db="EMBL/GenBank/DDBJ databases">
        <authorList>
            <person name="Brejova B."/>
        </authorList>
    </citation>
    <scope>NUCLEOTIDE SEQUENCE</scope>
</reference>
<protein>
    <recommendedName>
        <fullName evidence="3">Mitochondrial import inner membrane translocase subunit TIM54</fullName>
    </recommendedName>
</protein>
<organism evidence="13 14">
    <name type="scientific">Candida verbasci</name>
    <dbReference type="NCBI Taxonomy" id="1227364"/>
    <lineage>
        <taxon>Eukaryota</taxon>
        <taxon>Fungi</taxon>
        <taxon>Dikarya</taxon>
        <taxon>Ascomycota</taxon>
        <taxon>Saccharomycotina</taxon>
        <taxon>Pichiomycetes</taxon>
        <taxon>Debaryomycetaceae</taxon>
        <taxon>Candida/Lodderomyces clade</taxon>
        <taxon>Candida</taxon>
    </lineage>
</organism>
<dbReference type="InterPro" id="IPR050187">
    <property type="entry name" value="Lipid_Phosphate_FormReg"/>
</dbReference>
<dbReference type="Pfam" id="PF11711">
    <property type="entry name" value="Tim54"/>
    <property type="match status" value="1"/>
</dbReference>